<keyword evidence="1" id="KW-0472">Membrane</keyword>
<dbReference type="EMBL" id="JABGBP010000260">
    <property type="protein sequence ID" value="NOL60608.1"/>
    <property type="molecule type" value="Genomic_DNA"/>
</dbReference>
<feature type="transmembrane region" description="Helical" evidence="1">
    <location>
        <begin position="38"/>
        <end position="59"/>
    </location>
</feature>
<keyword evidence="1" id="KW-1133">Transmembrane helix</keyword>
<gene>
    <name evidence="2" type="ORF">HLB00_07170</name>
</gene>
<proteinExistence type="predicted"/>
<dbReference type="Proteomes" id="UP000546917">
    <property type="component" value="Unassembled WGS sequence"/>
</dbReference>
<evidence type="ECO:0000313" key="2">
    <source>
        <dbReference type="EMBL" id="NOL60608.1"/>
    </source>
</evidence>
<reference evidence="2 3" key="1">
    <citation type="submission" date="2020-05" db="EMBL/GenBank/DDBJ databases">
        <authorList>
            <person name="Zhang R."/>
        </authorList>
    </citation>
    <scope>NUCLEOTIDE SEQUENCE [LARGE SCALE GENOMIC DNA]</scope>
    <source>
        <strain evidence="2 3">DSM 28986</strain>
    </source>
</reference>
<name>A0A7K4FQN1_9ARCH</name>
<protein>
    <submittedName>
        <fullName evidence="2">Uncharacterized protein</fullName>
    </submittedName>
</protein>
<evidence type="ECO:0000313" key="3">
    <source>
        <dbReference type="Proteomes" id="UP000546917"/>
    </source>
</evidence>
<accession>A0A7K4FQN1</accession>
<sequence>MVIYIKIGGVKLLATGMGLLLGGFGTAILSIYSLLPFAAYTAILGVSVFIIGLGITALASTKISLNTGNDNKID</sequence>
<evidence type="ECO:0000256" key="1">
    <source>
        <dbReference type="SAM" id="Phobius"/>
    </source>
</evidence>
<comment type="caution">
    <text evidence="2">The sequence shown here is derived from an EMBL/GenBank/DDBJ whole genome shotgun (WGS) entry which is preliminary data.</text>
</comment>
<feature type="transmembrane region" description="Helical" evidence="1">
    <location>
        <begin position="12"/>
        <end position="32"/>
    </location>
</feature>
<dbReference type="RefSeq" id="WP_171481808.1">
    <property type="nucleotide sequence ID" value="NZ_JABGBP010000260.1"/>
</dbReference>
<dbReference type="AlphaFoldDB" id="A0A7K4FQN1"/>
<keyword evidence="1" id="KW-0812">Transmembrane</keyword>
<organism evidence="2 3">
    <name type="scientific">Ferroplasma acidiphilum</name>
    <dbReference type="NCBI Taxonomy" id="74969"/>
    <lineage>
        <taxon>Archaea</taxon>
        <taxon>Methanobacteriati</taxon>
        <taxon>Thermoplasmatota</taxon>
        <taxon>Thermoplasmata</taxon>
        <taxon>Thermoplasmatales</taxon>
        <taxon>Ferroplasmaceae</taxon>
        <taxon>Ferroplasma</taxon>
    </lineage>
</organism>